<feature type="transmembrane region" description="Helical" evidence="8">
    <location>
        <begin position="346"/>
        <end position="365"/>
    </location>
</feature>
<keyword evidence="12" id="KW-1185">Reference proteome</keyword>
<feature type="transmembrane region" description="Helical" evidence="8">
    <location>
        <begin position="323"/>
        <end position="340"/>
    </location>
</feature>
<organism evidence="11 12">
    <name type="scientific">Arthrobacter terricola</name>
    <dbReference type="NCBI Taxonomy" id="2547396"/>
    <lineage>
        <taxon>Bacteria</taxon>
        <taxon>Bacillati</taxon>
        <taxon>Actinomycetota</taxon>
        <taxon>Actinomycetes</taxon>
        <taxon>Micrococcales</taxon>
        <taxon>Micrococcaceae</taxon>
        <taxon>Arthrobacter</taxon>
    </lineage>
</organism>
<comment type="caution">
    <text evidence="11">The sequence shown here is derived from an EMBL/GenBank/DDBJ whole genome shotgun (WGS) entry which is preliminary data.</text>
</comment>
<feature type="transmembrane region" description="Helical" evidence="8">
    <location>
        <begin position="196"/>
        <end position="214"/>
    </location>
</feature>
<dbReference type="OrthoDB" id="3404679at2"/>
<name>A0A4R5KAD1_9MICC</name>
<dbReference type="GO" id="GO:0009103">
    <property type="term" value="P:lipopolysaccharide biosynthetic process"/>
    <property type="evidence" value="ECO:0007669"/>
    <property type="project" value="TreeGrafter"/>
</dbReference>
<feature type="transmembrane region" description="Helical" evidence="8">
    <location>
        <begin position="283"/>
        <end position="302"/>
    </location>
</feature>
<dbReference type="Proteomes" id="UP000295511">
    <property type="component" value="Unassembled WGS sequence"/>
</dbReference>
<dbReference type="Pfam" id="PF19040">
    <property type="entry name" value="SGNH"/>
    <property type="match status" value="1"/>
</dbReference>
<dbReference type="Pfam" id="PF01757">
    <property type="entry name" value="Acyl_transf_3"/>
    <property type="match status" value="1"/>
</dbReference>
<evidence type="ECO:0000256" key="5">
    <source>
        <dbReference type="ARBA" id="ARBA00022989"/>
    </source>
</evidence>
<dbReference type="EMBL" id="SMRU01000025">
    <property type="protein sequence ID" value="TDF92059.1"/>
    <property type="molecule type" value="Genomic_DNA"/>
</dbReference>
<protein>
    <submittedName>
        <fullName evidence="11">Acyltransferase</fullName>
    </submittedName>
</protein>
<dbReference type="InterPro" id="IPR036514">
    <property type="entry name" value="SGNH_hydro_sf"/>
</dbReference>
<feature type="domain" description="Acyltransferase 3" evidence="9">
    <location>
        <begin position="30"/>
        <end position="359"/>
    </location>
</feature>
<evidence type="ECO:0000259" key="10">
    <source>
        <dbReference type="Pfam" id="PF19040"/>
    </source>
</evidence>
<dbReference type="Gene3D" id="3.40.50.1110">
    <property type="entry name" value="SGNH hydrolase"/>
    <property type="match status" value="1"/>
</dbReference>
<evidence type="ECO:0000256" key="2">
    <source>
        <dbReference type="ARBA" id="ARBA00022475"/>
    </source>
</evidence>
<keyword evidence="2" id="KW-1003">Cell membrane</keyword>
<feature type="transmembrane region" description="Helical" evidence="8">
    <location>
        <begin position="257"/>
        <end position="277"/>
    </location>
</feature>
<keyword evidence="3 11" id="KW-0808">Transferase</keyword>
<keyword evidence="7 11" id="KW-0012">Acyltransferase</keyword>
<evidence type="ECO:0000313" key="12">
    <source>
        <dbReference type="Proteomes" id="UP000295511"/>
    </source>
</evidence>
<keyword evidence="5 8" id="KW-1133">Transmembrane helix</keyword>
<dbReference type="InterPro" id="IPR002656">
    <property type="entry name" value="Acyl_transf_3_dom"/>
</dbReference>
<dbReference type="InterPro" id="IPR050879">
    <property type="entry name" value="Acyltransferase_3"/>
</dbReference>
<feature type="transmembrane region" description="Helical" evidence="8">
    <location>
        <begin position="234"/>
        <end position="250"/>
    </location>
</feature>
<dbReference type="PANTHER" id="PTHR23028:SF53">
    <property type="entry name" value="ACYL_TRANSF_3 DOMAIN-CONTAINING PROTEIN"/>
    <property type="match status" value="1"/>
</dbReference>
<evidence type="ECO:0000256" key="3">
    <source>
        <dbReference type="ARBA" id="ARBA00022679"/>
    </source>
</evidence>
<keyword evidence="6 8" id="KW-0472">Membrane</keyword>
<evidence type="ECO:0000256" key="1">
    <source>
        <dbReference type="ARBA" id="ARBA00004651"/>
    </source>
</evidence>
<evidence type="ECO:0000313" key="11">
    <source>
        <dbReference type="EMBL" id="TDF92059.1"/>
    </source>
</evidence>
<feature type="transmembrane region" description="Helical" evidence="8">
    <location>
        <begin position="95"/>
        <end position="115"/>
    </location>
</feature>
<reference evidence="11 12" key="1">
    <citation type="submission" date="2019-03" db="EMBL/GenBank/DDBJ databases">
        <title>Whole genome sequence of Arthrobacter sp JH1-1.</title>
        <authorList>
            <person name="Trinh H.N."/>
        </authorList>
    </citation>
    <scope>NUCLEOTIDE SEQUENCE [LARGE SCALE GENOMIC DNA]</scope>
    <source>
        <strain evidence="11 12">JH1-1</strain>
    </source>
</reference>
<comment type="subcellular location">
    <subcellularLocation>
        <location evidence="1">Cell membrane</location>
        <topology evidence="1">Multi-pass membrane protein</topology>
    </subcellularLocation>
</comment>
<dbReference type="InterPro" id="IPR043968">
    <property type="entry name" value="SGNH"/>
</dbReference>
<dbReference type="SUPFAM" id="SSF52266">
    <property type="entry name" value="SGNH hydrolase"/>
    <property type="match status" value="1"/>
</dbReference>
<proteinExistence type="predicted"/>
<gene>
    <name evidence="11" type="ORF">E1809_18945</name>
</gene>
<evidence type="ECO:0000256" key="7">
    <source>
        <dbReference type="ARBA" id="ARBA00023315"/>
    </source>
</evidence>
<evidence type="ECO:0000256" key="8">
    <source>
        <dbReference type="SAM" id="Phobius"/>
    </source>
</evidence>
<feature type="transmembrane region" description="Helical" evidence="8">
    <location>
        <begin position="393"/>
        <end position="414"/>
    </location>
</feature>
<sequence>MSSLLERLPVIGSRFKRSGVRTGKVGQRPDIQGLRAFAVIAVILDHLLSWPKGGFVGVDIFFVISGFVITASLLREYERTGGISFWGFYKRRINRIMPAAVLVLITTVAVAYATFSSTRFMSTLWDGLSAFLFSANWRFAAIGTDYFQADGPVSPLQHFWSLAVEEQYYFVWPAVMAAVLVVFGRRKAQGGATRTVTGIAIGVIALGSFAWALHETANSPATAYFSTFSRGWELAVGAGLAIAAPFFTTIPGKLRPVLAWIGIAGMVAALFVTEAGVNFPAPGAALPVVSAAVVIAAGTGTSRHRGLSVLTNPISRYLGDISYSLYLWHFPIIVIGAAIFGDSPYFYPGAAAAILIMSYFSYELVEDPIRTNSWLTTLNRSRRKKERIVSPGYKYKALSLLAVAALTVSGAALARTTSTQSTPVAAPKPAATAAADGPKYGPAVTALQAQITTALAATDWPALNPTMDQAIASQEASPDIKSCGGSGPVNDAACTWGQPGATKTAFIVGDSIAATYTGVLRDIVNAGGDWKIKGYATFGCVFAADLIATGSITDKCTARNEQAVAAINAQHPDMVIIANNYLPRAVNGSNTPMTPDEWAKSAAGIANRIKGATGKIVYLSAPPAEVNIGECYTKVSKPDSCVSTVTSQWQSIAQTEQAVAVSLGGTWVDSRPWFCDSNGRCPSFVGSIPTKLDRNHMTQDYGHHIAGAVQETLKVQAIL</sequence>
<evidence type="ECO:0000256" key="4">
    <source>
        <dbReference type="ARBA" id="ARBA00022692"/>
    </source>
</evidence>
<dbReference type="PANTHER" id="PTHR23028">
    <property type="entry name" value="ACETYLTRANSFERASE"/>
    <property type="match status" value="1"/>
</dbReference>
<accession>A0A4R5KAD1</accession>
<dbReference type="GO" id="GO:0005886">
    <property type="term" value="C:plasma membrane"/>
    <property type="evidence" value="ECO:0007669"/>
    <property type="project" value="UniProtKB-SubCell"/>
</dbReference>
<evidence type="ECO:0000256" key="6">
    <source>
        <dbReference type="ARBA" id="ARBA00023136"/>
    </source>
</evidence>
<dbReference type="AlphaFoldDB" id="A0A4R5KAD1"/>
<dbReference type="GO" id="GO:0016747">
    <property type="term" value="F:acyltransferase activity, transferring groups other than amino-acyl groups"/>
    <property type="evidence" value="ECO:0007669"/>
    <property type="project" value="InterPro"/>
</dbReference>
<evidence type="ECO:0000259" key="9">
    <source>
        <dbReference type="Pfam" id="PF01757"/>
    </source>
</evidence>
<feature type="transmembrane region" description="Helical" evidence="8">
    <location>
        <begin position="167"/>
        <end position="184"/>
    </location>
</feature>
<feature type="transmembrane region" description="Helical" evidence="8">
    <location>
        <begin position="54"/>
        <end position="74"/>
    </location>
</feature>
<feature type="domain" description="SGNH" evidence="10">
    <location>
        <begin position="489"/>
        <end position="706"/>
    </location>
</feature>
<keyword evidence="4 8" id="KW-0812">Transmembrane</keyword>